<proteinExistence type="inferred from homology"/>
<reference evidence="8" key="1">
    <citation type="submission" date="2020-05" db="EMBL/GenBank/DDBJ databases">
        <title>Phylogenomic resolution of chytrid fungi.</title>
        <authorList>
            <person name="Stajich J.E."/>
            <person name="Amses K."/>
            <person name="Simmons R."/>
            <person name="Seto K."/>
            <person name="Myers J."/>
            <person name="Bonds A."/>
            <person name="Quandt C.A."/>
            <person name="Barry K."/>
            <person name="Liu P."/>
            <person name="Grigoriev I."/>
            <person name="Longcore J.E."/>
            <person name="James T.Y."/>
        </authorList>
    </citation>
    <scope>NUCLEOTIDE SEQUENCE</scope>
    <source>
        <strain evidence="8">PLAUS21</strain>
    </source>
</reference>
<accession>A0AAD5UE00</accession>
<dbReference type="AlphaFoldDB" id="A0AAD5UE00"/>
<dbReference type="Pfam" id="PF00233">
    <property type="entry name" value="PDEase_I"/>
    <property type="match status" value="2"/>
</dbReference>
<keyword evidence="2 5" id="KW-0378">Hydrolase</keyword>
<sequence>MSVQQLNLTLTPIEGYPQEKIDSVIDTIHSYAADELTGLGMDFNVFDWKREDMIGLFLGMFVKLDIVTNSKVLQGLFEFAVEISNNYFANPYHSFYHAIDVAYMVNYLFVEMGITDQTEMSKFEQAALLLSALGHDVLHPGTNNLYQVNSHSPVAHLYNNVSVLENQSADFMDQMMDKYAGTIQAMNLDYSDGDVVDDMKLFMREAILHTDMAVHFPMLDEILKIVEYHYKYQHGGGIQPSKTYGAGPLSAPLSHHGFFPKKSVLDTLKSQELLVTTPEIDTGGSTYGLNRILFETPGARRKLVMSLLHTAEKLNGLPISPNMDSTQMDQNQTQITFTQLIVQPIFECYYDLFPRTLSLMDLIADNMKQYGAIFITNPNVKRRVTDENVKPKKPISARSSDGGSRRMSMAAGTFEIPDSVQKYLARSKARGSHKLSTSSTQSDYLSEDFSIEEELETSSELSSPALRFAHSPLSKAQSLSLENNSDLVEFTQSNKGSQVYPIVTGKEGGGDESATQKKKPSLTKQSSTIETKRRSFSASSEKKPNIASLKLS</sequence>
<dbReference type="PANTHER" id="PTHR11347">
    <property type="entry name" value="CYCLIC NUCLEOTIDE PHOSPHODIESTERASE"/>
    <property type="match status" value="1"/>
</dbReference>
<dbReference type="GO" id="GO:0004114">
    <property type="term" value="F:3',5'-cyclic-nucleotide phosphodiesterase activity"/>
    <property type="evidence" value="ECO:0007669"/>
    <property type="project" value="InterPro"/>
</dbReference>
<dbReference type="GO" id="GO:0046872">
    <property type="term" value="F:metal ion binding"/>
    <property type="evidence" value="ECO:0007669"/>
    <property type="project" value="UniProtKB-KW"/>
</dbReference>
<dbReference type="GO" id="GO:0007165">
    <property type="term" value="P:signal transduction"/>
    <property type="evidence" value="ECO:0007669"/>
    <property type="project" value="InterPro"/>
</dbReference>
<organism evidence="8 9">
    <name type="scientific">Boothiomyces macroporosus</name>
    <dbReference type="NCBI Taxonomy" id="261099"/>
    <lineage>
        <taxon>Eukaryota</taxon>
        <taxon>Fungi</taxon>
        <taxon>Fungi incertae sedis</taxon>
        <taxon>Chytridiomycota</taxon>
        <taxon>Chytridiomycota incertae sedis</taxon>
        <taxon>Chytridiomycetes</taxon>
        <taxon>Rhizophydiales</taxon>
        <taxon>Terramycetaceae</taxon>
        <taxon>Boothiomyces</taxon>
    </lineage>
</organism>
<dbReference type="SUPFAM" id="SSF109604">
    <property type="entry name" value="HD-domain/PDEase-like"/>
    <property type="match status" value="1"/>
</dbReference>
<feature type="active site" description="Proton donor" evidence="3">
    <location>
        <position position="93"/>
    </location>
</feature>
<comment type="caution">
    <text evidence="8">The sequence shown here is derived from an EMBL/GenBank/DDBJ whole genome shotgun (WGS) entry which is preliminary data.</text>
</comment>
<dbReference type="InterPro" id="IPR023174">
    <property type="entry name" value="PDEase_CS"/>
</dbReference>
<dbReference type="InterPro" id="IPR003607">
    <property type="entry name" value="HD/PDEase_dom"/>
</dbReference>
<comment type="cofactor">
    <cofactor evidence="5">
        <name>a divalent metal cation</name>
        <dbReference type="ChEBI" id="CHEBI:60240"/>
    </cofactor>
    <text evidence="5">Binds 2 divalent metal cations per subunit. Site 1 may preferentially bind zinc ions, while site 2 has a preference for magnesium and/or manganese ions.</text>
</comment>
<dbReference type="PROSITE" id="PS00126">
    <property type="entry name" value="PDEASE_I_1"/>
    <property type="match status" value="1"/>
</dbReference>
<evidence type="ECO:0000256" key="4">
    <source>
        <dbReference type="PIRSR" id="PIRSR623088-3"/>
    </source>
</evidence>
<comment type="similarity">
    <text evidence="5">Belongs to the cyclic nucleotide phosphodiesterase family.</text>
</comment>
<feature type="domain" description="PDEase" evidence="7">
    <location>
        <begin position="9"/>
        <end position="377"/>
    </location>
</feature>
<evidence type="ECO:0000256" key="5">
    <source>
        <dbReference type="RuleBase" id="RU363067"/>
    </source>
</evidence>
<evidence type="ECO:0000256" key="3">
    <source>
        <dbReference type="PIRSR" id="PIRSR623088-1"/>
    </source>
</evidence>
<dbReference type="InterPro" id="IPR036971">
    <property type="entry name" value="PDEase_catalytic_dom_sf"/>
</dbReference>
<dbReference type="CDD" id="cd00077">
    <property type="entry name" value="HDc"/>
    <property type="match status" value="1"/>
</dbReference>
<dbReference type="PRINTS" id="PR00387">
    <property type="entry name" value="PDIESTERASE1"/>
</dbReference>
<gene>
    <name evidence="8" type="ORF">HK103_006314</name>
</gene>
<keyword evidence="1 4" id="KW-0479">Metal-binding</keyword>
<dbReference type="Gene3D" id="1.10.1300.10">
    <property type="entry name" value="3'5'-cyclic nucleotide phosphodiesterase, catalytic domain"/>
    <property type="match status" value="2"/>
</dbReference>
<evidence type="ECO:0000256" key="6">
    <source>
        <dbReference type="SAM" id="MobiDB-lite"/>
    </source>
</evidence>
<dbReference type="InterPro" id="IPR002073">
    <property type="entry name" value="PDEase_catalytic_dom"/>
</dbReference>
<feature type="binding site" evidence="4">
    <location>
        <position position="135"/>
    </location>
    <ligand>
        <name>Zn(2+)</name>
        <dbReference type="ChEBI" id="CHEBI:29105"/>
        <label>1</label>
    </ligand>
</feature>
<feature type="binding site" evidence="4">
    <location>
        <position position="136"/>
    </location>
    <ligand>
        <name>Zn(2+)</name>
        <dbReference type="ChEBI" id="CHEBI:29105"/>
        <label>2</label>
    </ligand>
</feature>
<evidence type="ECO:0000256" key="1">
    <source>
        <dbReference type="ARBA" id="ARBA00022723"/>
    </source>
</evidence>
<evidence type="ECO:0000313" key="8">
    <source>
        <dbReference type="EMBL" id="KAJ3255395.1"/>
    </source>
</evidence>
<evidence type="ECO:0000259" key="7">
    <source>
        <dbReference type="PROSITE" id="PS51845"/>
    </source>
</evidence>
<dbReference type="EMBL" id="JADGKB010000067">
    <property type="protein sequence ID" value="KAJ3255395.1"/>
    <property type="molecule type" value="Genomic_DNA"/>
</dbReference>
<protein>
    <recommendedName>
        <fullName evidence="5">Phosphodiesterase</fullName>
        <ecNumber evidence="5">3.1.4.-</ecNumber>
    </recommendedName>
</protein>
<feature type="compositionally biased region" description="Low complexity" evidence="6">
    <location>
        <begin position="396"/>
        <end position="407"/>
    </location>
</feature>
<dbReference type="Proteomes" id="UP001210925">
    <property type="component" value="Unassembled WGS sequence"/>
</dbReference>
<name>A0AAD5UE00_9FUNG</name>
<evidence type="ECO:0000256" key="2">
    <source>
        <dbReference type="ARBA" id="ARBA00022801"/>
    </source>
</evidence>
<feature type="binding site" evidence="4">
    <location>
        <position position="97"/>
    </location>
    <ligand>
        <name>Zn(2+)</name>
        <dbReference type="ChEBI" id="CHEBI:29105"/>
        <label>1</label>
    </ligand>
</feature>
<dbReference type="EC" id="3.1.4.-" evidence="5"/>
<evidence type="ECO:0000313" key="9">
    <source>
        <dbReference type="Proteomes" id="UP001210925"/>
    </source>
</evidence>
<feature type="region of interest" description="Disordered" evidence="6">
    <location>
        <begin position="496"/>
        <end position="552"/>
    </location>
</feature>
<keyword evidence="9" id="KW-1185">Reference proteome</keyword>
<feature type="binding site" evidence="4">
    <location>
        <position position="136"/>
    </location>
    <ligand>
        <name>Zn(2+)</name>
        <dbReference type="ChEBI" id="CHEBI:29105"/>
        <label>1</label>
    </ligand>
</feature>
<dbReference type="InterPro" id="IPR023088">
    <property type="entry name" value="PDEase"/>
</dbReference>
<feature type="region of interest" description="Disordered" evidence="6">
    <location>
        <begin position="385"/>
        <end position="407"/>
    </location>
</feature>
<dbReference type="PROSITE" id="PS51845">
    <property type="entry name" value="PDEASE_I_2"/>
    <property type="match status" value="1"/>
</dbReference>